<dbReference type="GO" id="GO:0015628">
    <property type="term" value="P:protein secretion by the type II secretion system"/>
    <property type="evidence" value="ECO:0007669"/>
    <property type="project" value="TreeGrafter"/>
</dbReference>
<dbReference type="GO" id="GO:0006281">
    <property type="term" value="P:DNA repair"/>
    <property type="evidence" value="ECO:0007669"/>
    <property type="project" value="InterPro"/>
</dbReference>
<feature type="region of interest" description="Disordered" evidence="1">
    <location>
        <begin position="1"/>
        <end position="36"/>
    </location>
</feature>
<dbReference type="SUPFAM" id="SSF47781">
    <property type="entry name" value="RuvA domain 2-like"/>
    <property type="match status" value="1"/>
</dbReference>
<accession>A0A8J3BQG1</accession>
<evidence type="ECO:0000256" key="2">
    <source>
        <dbReference type="SAM" id="Phobius"/>
    </source>
</evidence>
<dbReference type="Pfam" id="PF12836">
    <property type="entry name" value="HHH_3"/>
    <property type="match status" value="1"/>
</dbReference>
<feature type="region of interest" description="Disordered" evidence="1">
    <location>
        <begin position="97"/>
        <end position="124"/>
    </location>
</feature>
<dbReference type="Proteomes" id="UP000662200">
    <property type="component" value="Unassembled WGS sequence"/>
</dbReference>
<dbReference type="InterPro" id="IPR051675">
    <property type="entry name" value="Endo/Exo/Phosphatase_dom_1"/>
</dbReference>
<dbReference type="GO" id="GO:0003677">
    <property type="term" value="F:DNA binding"/>
    <property type="evidence" value="ECO:0007669"/>
    <property type="project" value="InterPro"/>
</dbReference>
<feature type="domain" description="Helix-hairpin-helix DNA-binding motif class 1" evidence="3">
    <location>
        <begin position="220"/>
        <end position="239"/>
    </location>
</feature>
<reference evidence="4" key="1">
    <citation type="journal article" date="2014" name="Int. J. Syst. Evol. Microbiol.">
        <title>Complete genome sequence of Corynebacterium casei LMG S-19264T (=DSM 44701T), isolated from a smear-ripened cheese.</title>
        <authorList>
            <consortium name="US DOE Joint Genome Institute (JGI-PGF)"/>
            <person name="Walter F."/>
            <person name="Albersmeier A."/>
            <person name="Kalinowski J."/>
            <person name="Ruckert C."/>
        </authorList>
    </citation>
    <scope>NUCLEOTIDE SEQUENCE</scope>
    <source>
        <strain evidence="4">JCM 3091</strain>
    </source>
</reference>
<dbReference type="SMART" id="SM00278">
    <property type="entry name" value="HhH1"/>
    <property type="match status" value="2"/>
</dbReference>
<feature type="domain" description="Helix-hairpin-helix DNA-binding motif class 1" evidence="3">
    <location>
        <begin position="250"/>
        <end position="269"/>
    </location>
</feature>
<name>A0A8J3BQG1_9ACTN</name>
<reference evidence="4" key="2">
    <citation type="submission" date="2020-09" db="EMBL/GenBank/DDBJ databases">
        <authorList>
            <person name="Sun Q."/>
            <person name="Ohkuma M."/>
        </authorList>
    </citation>
    <scope>NUCLEOTIDE SEQUENCE</scope>
    <source>
        <strain evidence="4">JCM 3091</strain>
    </source>
</reference>
<evidence type="ECO:0000259" key="3">
    <source>
        <dbReference type="SMART" id="SM00278"/>
    </source>
</evidence>
<dbReference type="EMBL" id="BMQC01000019">
    <property type="protein sequence ID" value="GGK41056.1"/>
    <property type="molecule type" value="Genomic_DNA"/>
</dbReference>
<keyword evidence="2" id="KW-0812">Transmembrane</keyword>
<organism evidence="4 5">
    <name type="scientific">Pilimelia terevasa</name>
    <dbReference type="NCBI Taxonomy" id="53372"/>
    <lineage>
        <taxon>Bacteria</taxon>
        <taxon>Bacillati</taxon>
        <taxon>Actinomycetota</taxon>
        <taxon>Actinomycetes</taxon>
        <taxon>Micromonosporales</taxon>
        <taxon>Micromonosporaceae</taxon>
        <taxon>Pilimelia</taxon>
    </lineage>
</organism>
<evidence type="ECO:0000313" key="4">
    <source>
        <dbReference type="EMBL" id="GGK41056.1"/>
    </source>
</evidence>
<feature type="transmembrane region" description="Helical" evidence="2">
    <location>
        <begin position="57"/>
        <end position="75"/>
    </location>
</feature>
<dbReference type="InterPro" id="IPR019554">
    <property type="entry name" value="Soluble_ligand-bd"/>
</dbReference>
<dbReference type="Gene3D" id="1.10.150.320">
    <property type="entry name" value="Photosystem II 12 kDa extrinsic protein"/>
    <property type="match status" value="1"/>
</dbReference>
<evidence type="ECO:0000313" key="5">
    <source>
        <dbReference type="Proteomes" id="UP000662200"/>
    </source>
</evidence>
<comment type="caution">
    <text evidence="4">The sequence shown here is derived from an EMBL/GenBank/DDBJ whole genome shotgun (WGS) entry which is preliminary data.</text>
</comment>
<keyword evidence="2" id="KW-0472">Membrane</keyword>
<keyword evidence="2" id="KW-1133">Transmembrane helix</keyword>
<dbReference type="GO" id="GO:0015627">
    <property type="term" value="C:type II protein secretion system complex"/>
    <property type="evidence" value="ECO:0007669"/>
    <property type="project" value="TreeGrafter"/>
</dbReference>
<protein>
    <recommendedName>
        <fullName evidence="3">Helix-hairpin-helix DNA-binding motif class 1 domain-containing protein</fullName>
    </recommendedName>
</protein>
<gene>
    <name evidence="4" type="ORF">GCM10010124_37410</name>
</gene>
<proteinExistence type="predicted"/>
<dbReference type="AlphaFoldDB" id="A0A8J3BQG1"/>
<sequence length="272" mass="27056">MSDDDLYRPPGGAAADDPDPWPDPPPTVPDVPRTFGATAFDRPSGWLLDPGRRGLRALAVVAVIVVVIAAAAAWWSRPRVDPVPEPAESGLVASVPAGRPAADATGAPPADGAAPGSAGPPGGAAAEVVVSVGGRVRRPGLVRLPAGARVADAVAAAGGVLAGAATPYLNLARRVVDGELILVGVTPPPGGIPGAAPAAGSGAGPAAPAGRVNLNTATVAQFDTLPGVGPVLAARLVEFRERNGGFRAVADLRRVDGIGSTRYERLKDLVAL</sequence>
<keyword evidence="5" id="KW-1185">Reference proteome</keyword>
<dbReference type="Pfam" id="PF10531">
    <property type="entry name" value="SLBB"/>
    <property type="match status" value="1"/>
</dbReference>
<dbReference type="PANTHER" id="PTHR21180">
    <property type="entry name" value="ENDONUCLEASE/EXONUCLEASE/PHOSPHATASE FAMILY DOMAIN-CONTAINING PROTEIN 1"/>
    <property type="match status" value="1"/>
</dbReference>
<dbReference type="InterPro" id="IPR010994">
    <property type="entry name" value="RuvA_2-like"/>
</dbReference>
<evidence type="ECO:0000256" key="1">
    <source>
        <dbReference type="SAM" id="MobiDB-lite"/>
    </source>
</evidence>
<dbReference type="PANTHER" id="PTHR21180:SF32">
    <property type="entry name" value="ENDONUCLEASE_EXONUCLEASE_PHOSPHATASE FAMILY DOMAIN-CONTAINING PROTEIN 1"/>
    <property type="match status" value="1"/>
</dbReference>
<dbReference type="InterPro" id="IPR003583">
    <property type="entry name" value="Hlx-hairpin-Hlx_DNA-bd_motif"/>
</dbReference>